<evidence type="ECO:0000313" key="2">
    <source>
        <dbReference type="EMBL" id="KAF2748563.1"/>
    </source>
</evidence>
<keyword evidence="1" id="KW-0802">TPR repeat</keyword>
<keyword evidence="3" id="KW-1185">Reference proteome</keyword>
<dbReference type="SMART" id="SM00028">
    <property type="entry name" value="TPR"/>
    <property type="match status" value="3"/>
</dbReference>
<dbReference type="OrthoDB" id="438641at2759"/>
<name>A0A6A6VEC6_9PLEO</name>
<evidence type="ECO:0000313" key="3">
    <source>
        <dbReference type="Proteomes" id="UP000799440"/>
    </source>
</evidence>
<proteinExistence type="predicted"/>
<gene>
    <name evidence="2" type="ORF">M011DRAFT_457853</name>
</gene>
<reference evidence="2" key="1">
    <citation type="journal article" date="2020" name="Stud. Mycol.">
        <title>101 Dothideomycetes genomes: a test case for predicting lifestyles and emergence of pathogens.</title>
        <authorList>
            <person name="Haridas S."/>
            <person name="Albert R."/>
            <person name="Binder M."/>
            <person name="Bloem J."/>
            <person name="Labutti K."/>
            <person name="Salamov A."/>
            <person name="Andreopoulos B."/>
            <person name="Baker S."/>
            <person name="Barry K."/>
            <person name="Bills G."/>
            <person name="Bluhm B."/>
            <person name="Cannon C."/>
            <person name="Castanera R."/>
            <person name="Culley D."/>
            <person name="Daum C."/>
            <person name="Ezra D."/>
            <person name="Gonzalez J."/>
            <person name="Henrissat B."/>
            <person name="Kuo A."/>
            <person name="Liang C."/>
            <person name="Lipzen A."/>
            <person name="Lutzoni F."/>
            <person name="Magnuson J."/>
            <person name="Mondo S."/>
            <person name="Nolan M."/>
            <person name="Ohm R."/>
            <person name="Pangilinan J."/>
            <person name="Park H.-J."/>
            <person name="Ramirez L."/>
            <person name="Alfaro M."/>
            <person name="Sun H."/>
            <person name="Tritt A."/>
            <person name="Yoshinaga Y."/>
            <person name="Zwiers L.-H."/>
            <person name="Turgeon B."/>
            <person name="Goodwin S."/>
            <person name="Spatafora J."/>
            <person name="Crous P."/>
            <person name="Grigoriev I."/>
        </authorList>
    </citation>
    <scope>NUCLEOTIDE SEQUENCE</scope>
    <source>
        <strain evidence="2">CBS 119925</strain>
    </source>
</reference>
<accession>A0A6A6VEC6</accession>
<sequence length="721" mass="81121">MGRSMIIDRSVDPTLFNLKNLDEIKQFRESVERRAGELPAWKSRHGTVATFAQMSLEHRSMLASLGEDRTMVAFTTLPSAYPPCTTALDEVRPIMIRDLRLETHHRGTFILVRGVTTPYRNTPSEITTVAEDEHSDVVQVQLFLQEIEGVRSAENISGEGIVLPIKEPYLCLSHEGEYALRIDHVSDVIRLGPNNPRRPEVWRRRLGDAHQTVAALKTKGNASVKAGQYWQAIEEYSDALSREPTPEQIEIIKRNRALAFLNTQQYEAALADVGFPNFGPDPNEKALFRAAQSLYCLGRFKECLEVAARLVVAFRNNTEASVLLKRARRRCAEQKTGLYDFASLEKEASERAEKGQPPQLDHATYIRPVEVRNTEKKGRGLFVTKAVEVGDLLMCEKAFAHAWEVEWSKMRSPRSCLVNLEPAYSHSGPQAEILRMIVQKLQPNPSLVPVFNDLHHGAFESASITMVDGRPVVDTCINTVSYTYIGDMIMVRAAKDMDSGTEITIKHKETREGDVDKRMASWGFLCDCGICEDERATDATVMSHRQAVNAELGTMLTGPRPLNGADEVPRVLLWDPCYQLASTFFKQEKYRECLPAVAKTLASLGFVVRGLSSSSPDGHFTIKKWGCITVHVIPLFIWTRNAFAYMVHLKDAGNIYRVISAAVGERQLLSAAQLSWLRLWLRMMSRPKLWELGSEDVAEQMGMQVFNCVLFYLCCCCSLCL</sequence>
<dbReference type="SUPFAM" id="SSF82199">
    <property type="entry name" value="SET domain"/>
    <property type="match status" value="1"/>
</dbReference>
<dbReference type="AlphaFoldDB" id="A0A6A6VEC6"/>
<feature type="repeat" description="TPR" evidence="1">
    <location>
        <begin position="213"/>
        <end position="246"/>
    </location>
</feature>
<dbReference type="EMBL" id="MU006569">
    <property type="protein sequence ID" value="KAF2748563.1"/>
    <property type="molecule type" value="Genomic_DNA"/>
</dbReference>
<dbReference type="InterPro" id="IPR053209">
    <property type="entry name" value="Gramillin-biosynth_MTr"/>
</dbReference>
<evidence type="ECO:0000256" key="1">
    <source>
        <dbReference type="PROSITE-ProRule" id="PRU00339"/>
    </source>
</evidence>
<dbReference type="Gene3D" id="2.170.270.10">
    <property type="entry name" value="SET domain"/>
    <property type="match status" value="1"/>
</dbReference>
<dbReference type="InterPro" id="IPR046341">
    <property type="entry name" value="SET_dom_sf"/>
</dbReference>
<dbReference type="PANTHER" id="PTHR47643">
    <property type="entry name" value="TPR DOMAIN PROTEIN (AFU_ORTHOLOGUE AFUA_5G12710)"/>
    <property type="match status" value="1"/>
</dbReference>
<protein>
    <submittedName>
        <fullName evidence="2">Uncharacterized protein</fullName>
    </submittedName>
</protein>
<dbReference type="InterPro" id="IPR011990">
    <property type="entry name" value="TPR-like_helical_dom_sf"/>
</dbReference>
<dbReference type="Gene3D" id="1.25.40.10">
    <property type="entry name" value="Tetratricopeptide repeat domain"/>
    <property type="match status" value="1"/>
</dbReference>
<dbReference type="Proteomes" id="UP000799440">
    <property type="component" value="Unassembled WGS sequence"/>
</dbReference>
<organism evidence="2 3">
    <name type="scientific">Sporormia fimetaria CBS 119925</name>
    <dbReference type="NCBI Taxonomy" id="1340428"/>
    <lineage>
        <taxon>Eukaryota</taxon>
        <taxon>Fungi</taxon>
        <taxon>Dikarya</taxon>
        <taxon>Ascomycota</taxon>
        <taxon>Pezizomycotina</taxon>
        <taxon>Dothideomycetes</taxon>
        <taxon>Pleosporomycetidae</taxon>
        <taxon>Pleosporales</taxon>
        <taxon>Sporormiaceae</taxon>
        <taxon>Sporormia</taxon>
    </lineage>
</organism>
<dbReference type="SUPFAM" id="SSF48452">
    <property type="entry name" value="TPR-like"/>
    <property type="match status" value="1"/>
</dbReference>
<dbReference type="PANTHER" id="PTHR47643:SF2">
    <property type="entry name" value="TPR DOMAIN PROTEIN (AFU_ORTHOLOGUE AFUA_5G12710)"/>
    <property type="match status" value="1"/>
</dbReference>
<dbReference type="InterPro" id="IPR019734">
    <property type="entry name" value="TPR_rpt"/>
</dbReference>
<dbReference type="PROSITE" id="PS50005">
    <property type="entry name" value="TPR"/>
    <property type="match status" value="1"/>
</dbReference>